<sequence>MSSIIRPTLVSPAVFFANLPAGYMTPPQPYSNLFEGRIVVLGDDEPSAFYLYANFRLIQIHYRAFLGQQPAGANEANGMTQNSPNGSEATSAEIPPADSSEGSTAPSSPLNLGDLRLDEPESPISSTEGLNGSSGGEADDEGEPQVVEEDMDWEDNV</sequence>
<evidence type="ECO:0000256" key="1">
    <source>
        <dbReference type="SAM" id="MobiDB-lite"/>
    </source>
</evidence>
<feature type="compositionally biased region" description="Polar residues" evidence="1">
    <location>
        <begin position="77"/>
        <end position="90"/>
    </location>
</feature>
<protein>
    <submittedName>
        <fullName evidence="2">Uncharacterized protein</fullName>
    </submittedName>
</protein>
<feature type="compositionally biased region" description="Polar residues" evidence="1">
    <location>
        <begin position="100"/>
        <end position="110"/>
    </location>
</feature>
<gene>
    <name evidence="2" type="primary">Cnig_chr_II.g7388</name>
    <name evidence="2" type="ORF">B9Z55_007388</name>
</gene>
<accession>A0A2G5VA44</accession>
<proteinExistence type="predicted"/>
<name>A0A2G5VA44_9PELO</name>
<evidence type="ECO:0000313" key="3">
    <source>
        <dbReference type="Proteomes" id="UP000230233"/>
    </source>
</evidence>
<comment type="caution">
    <text evidence="2">The sequence shown here is derived from an EMBL/GenBank/DDBJ whole genome shotgun (WGS) entry which is preliminary data.</text>
</comment>
<dbReference type="Proteomes" id="UP000230233">
    <property type="component" value="Chromosome II"/>
</dbReference>
<feature type="region of interest" description="Disordered" evidence="1">
    <location>
        <begin position="72"/>
        <end position="157"/>
    </location>
</feature>
<dbReference type="AlphaFoldDB" id="A0A2G5VA44"/>
<keyword evidence="3" id="KW-1185">Reference proteome</keyword>
<organism evidence="2 3">
    <name type="scientific">Caenorhabditis nigoni</name>
    <dbReference type="NCBI Taxonomy" id="1611254"/>
    <lineage>
        <taxon>Eukaryota</taxon>
        <taxon>Metazoa</taxon>
        <taxon>Ecdysozoa</taxon>
        <taxon>Nematoda</taxon>
        <taxon>Chromadorea</taxon>
        <taxon>Rhabditida</taxon>
        <taxon>Rhabditina</taxon>
        <taxon>Rhabditomorpha</taxon>
        <taxon>Rhabditoidea</taxon>
        <taxon>Rhabditidae</taxon>
        <taxon>Peloderinae</taxon>
        <taxon>Caenorhabditis</taxon>
    </lineage>
</organism>
<feature type="compositionally biased region" description="Acidic residues" evidence="1">
    <location>
        <begin position="137"/>
        <end position="157"/>
    </location>
</feature>
<evidence type="ECO:0000313" key="2">
    <source>
        <dbReference type="EMBL" id="PIC48406.1"/>
    </source>
</evidence>
<reference evidence="3" key="1">
    <citation type="submission" date="2017-10" db="EMBL/GenBank/DDBJ databases">
        <title>Rapid genome shrinkage in a self-fertile nematode reveals novel sperm competition proteins.</title>
        <authorList>
            <person name="Yin D."/>
            <person name="Schwarz E.M."/>
            <person name="Thomas C.G."/>
            <person name="Felde R.L."/>
            <person name="Korf I.F."/>
            <person name="Cutter A.D."/>
            <person name="Schartner C.M."/>
            <person name="Ralston E.J."/>
            <person name="Meyer B.J."/>
            <person name="Haag E.S."/>
        </authorList>
    </citation>
    <scope>NUCLEOTIDE SEQUENCE [LARGE SCALE GENOMIC DNA]</scope>
    <source>
        <strain evidence="3">JU1422</strain>
    </source>
</reference>
<dbReference type="EMBL" id="PDUG01000002">
    <property type="protein sequence ID" value="PIC48406.1"/>
    <property type="molecule type" value="Genomic_DNA"/>
</dbReference>